<dbReference type="EMBL" id="UGUU01000001">
    <property type="protein sequence ID" value="SUD39319.1"/>
    <property type="molecule type" value="Genomic_DNA"/>
</dbReference>
<evidence type="ECO:0000313" key="2">
    <source>
        <dbReference type="Proteomes" id="UP000254260"/>
    </source>
</evidence>
<evidence type="ECO:0000313" key="1">
    <source>
        <dbReference type="EMBL" id="SUD39319.1"/>
    </source>
</evidence>
<sequence length="149" mass="17525">MEIRDALNLINRIENLPEIYNKIEMVVCAVMHSYFDEMLEVEKKESAVMEREDYDSDELNLFLDQKKSIHDKYWSNQSIYYRPCSSSSEPRHVWAYLCDIEVLQNGDDDNSLFIFKANYKKSESSTKTIKAFILKISGSSLKIEHEFFG</sequence>
<dbReference type="OrthoDB" id="7068499at2"/>
<dbReference type="AlphaFoldDB" id="A0A379ISN6"/>
<name>A0A379ISN6_ECTME</name>
<gene>
    <name evidence="1" type="ORF">NCTC10899_02124</name>
</gene>
<accession>A0A379ISN6</accession>
<dbReference type="RefSeq" id="WP_115291111.1">
    <property type="nucleotide sequence ID" value="NZ_UGUU01000001.1"/>
</dbReference>
<proteinExistence type="predicted"/>
<reference evidence="1 2" key="1">
    <citation type="submission" date="2018-06" db="EMBL/GenBank/DDBJ databases">
        <authorList>
            <consortium name="Pathogen Informatics"/>
            <person name="Doyle S."/>
        </authorList>
    </citation>
    <scope>NUCLEOTIDE SEQUENCE [LARGE SCALE GENOMIC DNA]</scope>
    <source>
        <strain evidence="1 2">NCTC10899</strain>
    </source>
</reference>
<dbReference type="Proteomes" id="UP000254260">
    <property type="component" value="Unassembled WGS sequence"/>
</dbReference>
<protein>
    <submittedName>
        <fullName evidence="1">Uncharacterized protein</fullName>
    </submittedName>
</protein>
<organism evidence="1 2">
    <name type="scientific">Ectopseudomonas mendocina</name>
    <name type="common">Pseudomonas mendocina</name>
    <dbReference type="NCBI Taxonomy" id="300"/>
    <lineage>
        <taxon>Bacteria</taxon>
        <taxon>Pseudomonadati</taxon>
        <taxon>Pseudomonadota</taxon>
        <taxon>Gammaproteobacteria</taxon>
        <taxon>Pseudomonadales</taxon>
        <taxon>Pseudomonadaceae</taxon>
        <taxon>Ectopseudomonas</taxon>
    </lineage>
</organism>